<organism evidence="1 2">
    <name type="scientific">Abeliophyllum distichum</name>
    <dbReference type="NCBI Taxonomy" id="126358"/>
    <lineage>
        <taxon>Eukaryota</taxon>
        <taxon>Viridiplantae</taxon>
        <taxon>Streptophyta</taxon>
        <taxon>Embryophyta</taxon>
        <taxon>Tracheophyta</taxon>
        <taxon>Spermatophyta</taxon>
        <taxon>Magnoliopsida</taxon>
        <taxon>eudicotyledons</taxon>
        <taxon>Gunneridae</taxon>
        <taxon>Pentapetalae</taxon>
        <taxon>asterids</taxon>
        <taxon>lamiids</taxon>
        <taxon>Lamiales</taxon>
        <taxon>Oleaceae</taxon>
        <taxon>Forsythieae</taxon>
        <taxon>Abeliophyllum</taxon>
    </lineage>
</organism>
<name>A0ABD1Q5R8_9LAMI</name>
<evidence type="ECO:0000313" key="2">
    <source>
        <dbReference type="Proteomes" id="UP001604336"/>
    </source>
</evidence>
<dbReference type="EMBL" id="JBFOLK010000012">
    <property type="protein sequence ID" value="KAL2471542.1"/>
    <property type="molecule type" value="Genomic_DNA"/>
</dbReference>
<dbReference type="PANTHER" id="PTHR33526">
    <property type="entry name" value="OS07G0123800 PROTEIN"/>
    <property type="match status" value="1"/>
</dbReference>
<evidence type="ECO:0000313" key="1">
    <source>
        <dbReference type="EMBL" id="KAL2471542.1"/>
    </source>
</evidence>
<reference evidence="2" key="1">
    <citation type="submission" date="2024-07" db="EMBL/GenBank/DDBJ databases">
        <title>Two chromosome-level genome assemblies of Korean endemic species Abeliophyllum distichum and Forsythia ovata (Oleaceae).</title>
        <authorList>
            <person name="Jang H."/>
        </authorList>
    </citation>
    <scope>NUCLEOTIDE SEQUENCE [LARGE SCALE GENOMIC DNA]</scope>
</reference>
<gene>
    <name evidence="1" type="ORF">Adt_39678</name>
</gene>
<sequence length="129" mass="14750">MMNNKKTKKSHQNRFLRIINKFPIRALIKARDFYVKTMTDYDNSMNYVMGMPVTVQASYLPKSFVPNSSRSFNNEDLQASSTQNLGSRIDLDLFLRQQMKTGLSSPVGLRAMRSSNSVAMDRIDEAMPC</sequence>
<dbReference type="Proteomes" id="UP001604336">
    <property type="component" value="Unassembled WGS sequence"/>
</dbReference>
<protein>
    <submittedName>
        <fullName evidence="1">Uncharacterized protein</fullName>
    </submittedName>
</protein>
<dbReference type="PIRSF" id="PIRSF031279">
    <property type="entry name" value="UCP031279"/>
    <property type="match status" value="1"/>
</dbReference>
<comment type="caution">
    <text evidence="1">The sequence shown here is derived from an EMBL/GenBank/DDBJ whole genome shotgun (WGS) entry which is preliminary data.</text>
</comment>
<dbReference type="PANTHER" id="PTHR33526:SF13">
    <property type="entry name" value="TYROSINE-PROTEIN PHOSPHATASE 3-LIKE"/>
    <property type="match status" value="1"/>
</dbReference>
<keyword evidence="2" id="KW-1185">Reference proteome</keyword>
<accession>A0ABD1Q5R8</accession>
<dbReference type="InterPro" id="IPR016972">
    <property type="entry name" value="UCP031279"/>
</dbReference>
<proteinExistence type="predicted"/>
<dbReference type="AlphaFoldDB" id="A0ABD1Q5R8"/>